<organism evidence="2 3">
    <name type="scientific">Drosophila lebanonensis</name>
    <name type="common">Fruit fly</name>
    <name type="synonym">Scaptodrosophila lebanonensis</name>
    <dbReference type="NCBI Taxonomy" id="7225"/>
    <lineage>
        <taxon>Eukaryota</taxon>
        <taxon>Metazoa</taxon>
        <taxon>Ecdysozoa</taxon>
        <taxon>Arthropoda</taxon>
        <taxon>Hexapoda</taxon>
        <taxon>Insecta</taxon>
        <taxon>Pterygota</taxon>
        <taxon>Neoptera</taxon>
        <taxon>Endopterygota</taxon>
        <taxon>Diptera</taxon>
        <taxon>Brachycera</taxon>
        <taxon>Muscomorpha</taxon>
        <taxon>Ephydroidea</taxon>
        <taxon>Drosophilidae</taxon>
        <taxon>Scaptodrosophila</taxon>
    </lineage>
</organism>
<name>A0A6J2TQI9_DROLE</name>
<sequence length="81" mass="9801">MEHFLNTNGVAFTSWEFYPRARPTEFYRTMQPRRTKQSQRAEHPMDMLTELAAFHDPLRPRRRIQPPLNSGTQLQRNFYFS</sequence>
<dbReference type="RefSeq" id="XP_030378294.1">
    <property type="nucleotide sequence ID" value="XM_030522434.1"/>
</dbReference>
<dbReference type="OrthoDB" id="8046853at2759"/>
<protein>
    <submittedName>
        <fullName evidence="3">Uncharacterized protein LOC115626927</fullName>
    </submittedName>
</protein>
<evidence type="ECO:0000313" key="3">
    <source>
        <dbReference type="RefSeq" id="XP_030378294.1"/>
    </source>
</evidence>
<feature type="compositionally biased region" description="Polar residues" evidence="1">
    <location>
        <begin position="69"/>
        <end position="81"/>
    </location>
</feature>
<feature type="region of interest" description="Disordered" evidence="1">
    <location>
        <begin position="56"/>
        <end position="81"/>
    </location>
</feature>
<evidence type="ECO:0000256" key="1">
    <source>
        <dbReference type="SAM" id="MobiDB-lite"/>
    </source>
</evidence>
<evidence type="ECO:0000313" key="2">
    <source>
        <dbReference type="Proteomes" id="UP000504634"/>
    </source>
</evidence>
<dbReference type="GeneID" id="115626927"/>
<dbReference type="AlphaFoldDB" id="A0A6J2TQI9"/>
<accession>A0A6J2TQI9</accession>
<keyword evidence="2" id="KW-1185">Reference proteome</keyword>
<dbReference type="Proteomes" id="UP000504634">
    <property type="component" value="Unplaced"/>
</dbReference>
<reference evidence="3" key="1">
    <citation type="submission" date="2025-08" db="UniProtKB">
        <authorList>
            <consortium name="RefSeq"/>
        </authorList>
    </citation>
    <scope>IDENTIFICATION</scope>
    <source>
        <strain evidence="3">11010-0011.00</strain>
        <tissue evidence="3">Whole body</tissue>
    </source>
</reference>
<proteinExistence type="predicted"/>
<gene>
    <name evidence="3" type="primary">LOC115626927</name>
</gene>